<dbReference type="RefSeq" id="WP_072975588.1">
    <property type="nucleotide sequence ID" value="NZ_FQTY01000006.1"/>
</dbReference>
<evidence type="ECO:0000313" key="1">
    <source>
        <dbReference type="EMBL" id="SHE77760.1"/>
    </source>
</evidence>
<proteinExistence type="predicted"/>
<dbReference type="Proteomes" id="UP000184114">
    <property type="component" value="Unassembled WGS sequence"/>
</dbReference>
<evidence type="ECO:0008006" key="3">
    <source>
        <dbReference type="Google" id="ProtNLM"/>
    </source>
</evidence>
<reference evidence="2" key="1">
    <citation type="submission" date="2016-11" db="EMBL/GenBank/DDBJ databases">
        <authorList>
            <person name="Varghese N."/>
            <person name="Submissions S."/>
        </authorList>
    </citation>
    <scope>NUCLEOTIDE SEQUENCE [LARGE SCALE GENOMIC DNA]</scope>
    <source>
        <strain evidence="2">DSM 18095</strain>
    </source>
</reference>
<sequence length="323" mass="37897">MKKLIGLIGCSLILTSCSGIVNTEDNFNNRVRIVKTHSLRDNQEQVYVEGYIKNVIYEINHLGEKYKDVLKNDNFDFLYINIYDNYPRDSYNTRFDNNMSRYHEDYFNDLIQIIDKSIARGLKAYVNEMSNKKLEPNTLLSKKIGRAIVTVSTADNINYKDNRIAVELNILDIKDNDYRNIFNKISDDNYILDNVIKGEELDLINFVNSSGYIGNYRTDNPSIRYNLFLKNKEIEKVNILIKKDNDSKLDIIDIEVFLNLISSLDLNKEERKLLLEEYRDIFEEKVNSKKISTEKYNIIIEGNKGNKYLGESKQFVYFSIEKK</sequence>
<name>A0A1M4W9C9_9FIRM</name>
<dbReference type="AlphaFoldDB" id="A0A1M4W9C9"/>
<keyword evidence="2" id="KW-1185">Reference proteome</keyword>
<accession>A0A1M4W9C9</accession>
<dbReference type="PROSITE" id="PS51257">
    <property type="entry name" value="PROKAR_LIPOPROTEIN"/>
    <property type="match status" value="1"/>
</dbReference>
<protein>
    <recommendedName>
        <fullName evidence="3">Lipoprotein</fullName>
    </recommendedName>
</protein>
<dbReference type="STRING" id="1123404.SAMN02745784_01805"/>
<dbReference type="EMBL" id="FQTY01000006">
    <property type="protein sequence ID" value="SHE77760.1"/>
    <property type="molecule type" value="Genomic_DNA"/>
</dbReference>
<dbReference type="GeneID" id="90994227"/>
<gene>
    <name evidence="1" type="ORF">SAMN02745784_01805</name>
</gene>
<organism evidence="1 2">
    <name type="scientific">Tissierella praeacuta DSM 18095</name>
    <dbReference type="NCBI Taxonomy" id="1123404"/>
    <lineage>
        <taxon>Bacteria</taxon>
        <taxon>Bacillati</taxon>
        <taxon>Bacillota</taxon>
        <taxon>Tissierellia</taxon>
        <taxon>Tissierellales</taxon>
        <taxon>Tissierellaceae</taxon>
        <taxon>Tissierella</taxon>
    </lineage>
</organism>
<evidence type="ECO:0000313" key="2">
    <source>
        <dbReference type="Proteomes" id="UP000184114"/>
    </source>
</evidence>